<keyword evidence="1" id="KW-1133">Transmembrane helix</keyword>
<protein>
    <recommendedName>
        <fullName evidence="4">2TM domain-containing protein</fullName>
    </recommendedName>
</protein>
<evidence type="ECO:0000256" key="1">
    <source>
        <dbReference type="SAM" id="Phobius"/>
    </source>
</evidence>
<reference evidence="2 3" key="1">
    <citation type="submission" date="2017-06" db="EMBL/GenBank/DDBJ databases">
        <title>Complete genome sequence of Paenibacillus donghaensis KCTC 13049T isolated from East Sea sediment, South Korea.</title>
        <authorList>
            <person name="Jung B.K."/>
            <person name="Hong S.-J."/>
            <person name="Shin J.-H."/>
        </authorList>
    </citation>
    <scope>NUCLEOTIDE SEQUENCE [LARGE SCALE GENOMIC DNA]</scope>
    <source>
        <strain evidence="2 3">KCTC 13049</strain>
    </source>
</reference>
<dbReference type="RefSeq" id="WP_087915155.1">
    <property type="nucleotide sequence ID" value="NZ_CP021780.1"/>
</dbReference>
<evidence type="ECO:0000313" key="3">
    <source>
        <dbReference type="Proteomes" id="UP000249890"/>
    </source>
</evidence>
<dbReference type="AlphaFoldDB" id="A0A2Z2KJM2"/>
<proteinExistence type="predicted"/>
<keyword evidence="1" id="KW-0472">Membrane</keyword>
<gene>
    <name evidence="2" type="ORF">B9T62_10295</name>
</gene>
<dbReference type="OrthoDB" id="2082317at2"/>
<feature type="transmembrane region" description="Helical" evidence="1">
    <location>
        <begin position="151"/>
        <end position="171"/>
    </location>
</feature>
<feature type="transmembrane region" description="Helical" evidence="1">
    <location>
        <begin position="58"/>
        <end position="78"/>
    </location>
</feature>
<sequence length="183" mass="20107">MGYFIVGCEIAFWVFVLGGLTSRYIFKQKKLGALLLLCTPLIDLALIVATIYDLKDGATATFVHSLSAIYIGVSIAFGHKMIRWADERFAYRFAGGPPPTAKPKYGPEHAKHERTGCLLHLLAYAICYGVITGINYIVGDAARTENLSSTVQIWGVIVAIDMIISLSYTFWPKQAKGSANKQI</sequence>
<feature type="transmembrane region" description="Helical" evidence="1">
    <location>
        <begin position="33"/>
        <end position="52"/>
    </location>
</feature>
<evidence type="ECO:0008006" key="4">
    <source>
        <dbReference type="Google" id="ProtNLM"/>
    </source>
</evidence>
<keyword evidence="1" id="KW-0812">Transmembrane</keyword>
<name>A0A2Z2KJM2_9BACL</name>
<keyword evidence="3" id="KW-1185">Reference proteome</keyword>
<organism evidence="2 3">
    <name type="scientific">Paenibacillus donghaensis</name>
    <dbReference type="NCBI Taxonomy" id="414771"/>
    <lineage>
        <taxon>Bacteria</taxon>
        <taxon>Bacillati</taxon>
        <taxon>Bacillota</taxon>
        <taxon>Bacilli</taxon>
        <taxon>Bacillales</taxon>
        <taxon>Paenibacillaceae</taxon>
        <taxon>Paenibacillus</taxon>
    </lineage>
</organism>
<dbReference type="Proteomes" id="UP000249890">
    <property type="component" value="Chromosome"/>
</dbReference>
<accession>A0A2Z2KJM2</accession>
<feature type="transmembrane region" description="Helical" evidence="1">
    <location>
        <begin position="6"/>
        <end position="26"/>
    </location>
</feature>
<dbReference type="EMBL" id="CP021780">
    <property type="protein sequence ID" value="ASA21142.1"/>
    <property type="molecule type" value="Genomic_DNA"/>
</dbReference>
<evidence type="ECO:0000313" key="2">
    <source>
        <dbReference type="EMBL" id="ASA21142.1"/>
    </source>
</evidence>
<feature type="transmembrane region" description="Helical" evidence="1">
    <location>
        <begin position="118"/>
        <end position="139"/>
    </location>
</feature>
<dbReference type="KEGG" id="pdh:B9T62_10295"/>